<keyword evidence="2" id="KW-1185">Reference proteome</keyword>
<protein>
    <submittedName>
        <fullName evidence="1">Uncharacterized protein</fullName>
    </submittedName>
</protein>
<sequence length="103" mass="11057">MLLQINPVARMVVARTNHLQSEKLSISALPGFSLILEIITRCGICILWGICTLWGGLFSDLVGLDVGASAWKYIRGESGYGAPISSSSPEIRSNMTVHGLPLS</sequence>
<proteinExistence type="predicted"/>
<comment type="caution">
    <text evidence="1">The sequence shown here is derived from an EMBL/GenBank/DDBJ whole genome shotgun (WGS) entry which is preliminary data.</text>
</comment>
<evidence type="ECO:0000313" key="1">
    <source>
        <dbReference type="EMBL" id="KAK9860329.1"/>
    </source>
</evidence>
<accession>A0AAW1SX09</accession>
<gene>
    <name evidence="1" type="ORF">WJX84_008131</name>
</gene>
<dbReference type="Proteomes" id="UP001485043">
    <property type="component" value="Unassembled WGS sequence"/>
</dbReference>
<dbReference type="EMBL" id="JALJOV010000856">
    <property type="protein sequence ID" value="KAK9860329.1"/>
    <property type="molecule type" value="Genomic_DNA"/>
</dbReference>
<organism evidence="1 2">
    <name type="scientific">Apatococcus fuscideae</name>
    <dbReference type="NCBI Taxonomy" id="2026836"/>
    <lineage>
        <taxon>Eukaryota</taxon>
        <taxon>Viridiplantae</taxon>
        <taxon>Chlorophyta</taxon>
        <taxon>core chlorophytes</taxon>
        <taxon>Trebouxiophyceae</taxon>
        <taxon>Chlorellales</taxon>
        <taxon>Chlorellaceae</taxon>
        <taxon>Apatococcus</taxon>
    </lineage>
</organism>
<name>A0AAW1SX09_9CHLO</name>
<reference evidence="1 2" key="1">
    <citation type="journal article" date="2024" name="Nat. Commun.">
        <title>Phylogenomics reveals the evolutionary origins of lichenization in chlorophyte algae.</title>
        <authorList>
            <person name="Puginier C."/>
            <person name="Libourel C."/>
            <person name="Otte J."/>
            <person name="Skaloud P."/>
            <person name="Haon M."/>
            <person name="Grisel S."/>
            <person name="Petersen M."/>
            <person name="Berrin J.G."/>
            <person name="Delaux P.M."/>
            <person name="Dal Grande F."/>
            <person name="Keller J."/>
        </authorList>
    </citation>
    <scope>NUCLEOTIDE SEQUENCE [LARGE SCALE GENOMIC DNA]</scope>
    <source>
        <strain evidence="1 2">SAG 2523</strain>
    </source>
</reference>
<dbReference type="AlphaFoldDB" id="A0AAW1SX09"/>
<evidence type="ECO:0000313" key="2">
    <source>
        <dbReference type="Proteomes" id="UP001485043"/>
    </source>
</evidence>